<dbReference type="Proteomes" id="UP000887013">
    <property type="component" value="Unassembled WGS sequence"/>
</dbReference>
<comment type="caution">
    <text evidence="2">The sequence shown here is derived from an EMBL/GenBank/DDBJ whole genome shotgun (WGS) entry which is preliminary data.</text>
</comment>
<keyword evidence="3" id="KW-1185">Reference proteome</keyword>
<sequence length="173" mass="19460">MIIGMIFAVCLHVLQWAFRAIAGFFYLLYFIEIMIFDSMIEFIDDSLTQLLNRVTSILETPADAAVIPFPSVQKTCEALMIKSKLVPPQGYTTVNQTSYERSDQAPAIPVVRSYFVWKMCKSLDLPATLVPEQRDTTVSCKQLKVNKPVPIVYSVAVFEICKALDLKAKLASQ</sequence>
<keyword evidence="1" id="KW-1133">Transmembrane helix</keyword>
<evidence type="ECO:0000313" key="2">
    <source>
        <dbReference type="EMBL" id="GFT32820.1"/>
    </source>
</evidence>
<evidence type="ECO:0000313" key="3">
    <source>
        <dbReference type="Proteomes" id="UP000887013"/>
    </source>
</evidence>
<evidence type="ECO:0000256" key="1">
    <source>
        <dbReference type="SAM" id="Phobius"/>
    </source>
</evidence>
<keyword evidence="1" id="KW-0812">Transmembrane</keyword>
<reference evidence="2" key="1">
    <citation type="submission" date="2020-08" db="EMBL/GenBank/DDBJ databases">
        <title>Multicomponent nature underlies the extraordinary mechanical properties of spider dragline silk.</title>
        <authorList>
            <person name="Kono N."/>
            <person name="Nakamura H."/>
            <person name="Mori M."/>
            <person name="Yoshida Y."/>
            <person name="Ohtoshi R."/>
            <person name="Malay A.D."/>
            <person name="Moran D.A.P."/>
            <person name="Tomita M."/>
            <person name="Numata K."/>
            <person name="Arakawa K."/>
        </authorList>
    </citation>
    <scope>NUCLEOTIDE SEQUENCE</scope>
</reference>
<accession>A0A8X6NUH3</accession>
<dbReference type="AlphaFoldDB" id="A0A8X6NUH3"/>
<proteinExistence type="predicted"/>
<protein>
    <submittedName>
        <fullName evidence="2">Uncharacterized protein</fullName>
    </submittedName>
</protein>
<keyword evidence="1" id="KW-0472">Membrane</keyword>
<dbReference type="EMBL" id="BMAW01108198">
    <property type="protein sequence ID" value="GFT32820.1"/>
    <property type="molecule type" value="Genomic_DNA"/>
</dbReference>
<name>A0A8X6NUH3_NEPPI</name>
<feature type="transmembrane region" description="Helical" evidence="1">
    <location>
        <begin position="6"/>
        <end position="31"/>
    </location>
</feature>
<gene>
    <name evidence="2" type="ORF">NPIL_211301</name>
</gene>
<organism evidence="2 3">
    <name type="scientific">Nephila pilipes</name>
    <name type="common">Giant wood spider</name>
    <name type="synonym">Nephila maculata</name>
    <dbReference type="NCBI Taxonomy" id="299642"/>
    <lineage>
        <taxon>Eukaryota</taxon>
        <taxon>Metazoa</taxon>
        <taxon>Ecdysozoa</taxon>
        <taxon>Arthropoda</taxon>
        <taxon>Chelicerata</taxon>
        <taxon>Arachnida</taxon>
        <taxon>Araneae</taxon>
        <taxon>Araneomorphae</taxon>
        <taxon>Entelegynae</taxon>
        <taxon>Araneoidea</taxon>
        <taxon>Nephilidae</taxon>
        <taxon>Nephila</taxon>
    </lineage>
</organism>